<keyword evidence="2" id="KW-0106">Calcium</keyword>
<dbReference type="InterPro" id="IPR002048">
    <property type="entry name" value="EF_hand_dom"/>
</dbReference>
<feature type="domain" description="EF-hand" evidence="3">
    <location>
        <begin position="20"/>
        <end position="55"/>
    </location>
</feature>
<dbReference type="FunFam" id="1.10.238.10:FF:000527">
    <property type="entry name" value="Calmodulin-3"/>
    <property type="match status" value="1"/>
</dbReference>
<dbReference type="InterPro" id="IPR011992">
    <property type="entry name" value="EF-hand-dom_pair"/>
</dbReference>
<evidence type="ECO:0000313" key="4">
    <source>
        <dbReference type="EMBL" id="PVV04545.1"/>
    </source>
</evidence>
<proteinExistence type="predicted"/>
<dbReference type="Pfam" id="PF13499">
    <property type="entry name" value="EF-hand_7"/>
    <property type="match status" value="2"/>
</dbReference>
<dbReference type="InterPro" id="IPR018247">
    <property type="entry name" value="EF_Hand_1_Ca_BS"/>
</dbReference>
<dbReference type="EMBL" id="MBFS01000111">
    <property type="protein sequence ID" value="PVV04545.1"/>
    <property type="molecule type" value="Genomic_DNA"/>
</dbReference>
<dbReference type="InterPro" id="IPR050403">
    <property type="entry name" value="Myosin_RLC"/>
</dbReference>
<evidence type="ECO:0000256" key="2">
    <source>
        <dbReference type="ARBA" id="ARBA00022837"/>
    </source>
</evidence>
<name>A0A2T9ZIX5_9FUNG</name>
<feature type="domain" description="EF-hand" evidence="3">
    <location>
        <begin position="89"/>
        <end position="124"/>
    </location>
</feature>
<sequence length="158" mass="18054">MSSLRKKSLDSNAFTIFDQRQISELKEAFQMFDQDGDGIISSEDLRQMFTSIGENPKDEYIEKMINSSNGPLNFTGFLTMMSEKLRYSDSEKDLKAAFKTFDDNGDGYIDPNDFKEALMTMGDRLPGKHIDVLLKQVPVEPNGKVQYQKFINIIKNSE</sequence>
<dbReference type="PROSITE" id="PS00018">
    <property type="entry name" value="EF_HAND_1"/>
    <property type="match status" value="2"/>
</dbReference>
<organism evidence="4 5">
    <name type="scientific">Smittium megazygosporum</name>
    <dbReference type="NCBI Taxonomy" id="133381"/>
    <lineage>
        <taxon>Eukaryota</taxon>
        <taxon>Fungi</taxon>
        <taxon>Fungi incertae sedis</taxon>
        <taxon>Zoopagomycota</taxon>
        <taxon>Kickxellomycotina</taxon>
        <taxon>Harpellomycetes</taxon>
        <taxon>Harpellales</taxon>
        <taxon>Legeriomycetaceae</taxon>
        <taxon>Smittium</taxon>
    </lineage>
</organism>
<dbReference type="SUPFAM" id="SSF47473">
    <property type="entry name" value="EF-hand"/>
    <property type="match status" value="1"/>
</dbReference>
<reference evidence="4 5" key="1">
    <citation type="journal article" date="2018" name="MBio">
        <title>Comparative Genomics Reveals the Core Gene Toolbox for the Fungus-Insect Symbiosis.</title>
        <authorList>
            <person name="Wang Y."/>
            <person name="Stata M."/>
            <person name="Wang W."/>
            <person name="Stajich J.E."/>
            <person name="White M.M."/>
            <person name="Moncalvo J.M."/>
        </authorList>
    </citation>
    <scope>NUCLEOTIDE SEQUENCE [LARGE SCALE GENOMIC DNA]</scope>
    <source>
        <strain evidence="4 5">SC-DP-2</strain>
    </source>
</reference>
<evidence type="ECO:0000259" key="3">
    <source>
        <dbReference type="PROSITE" id="PS50222"/>
    </source>
</evidence>
<evidence type="ECO:0000256" key="1">
    <source>
        <dbReference type="ARBA" id="ARBA00022737"/>
    </source>
</evidence>
<keyword evidence="1" id="KW-0677">Repeat</keyword>
<evidence type="ECO:0000313" key="5">
    <source>
        <dbReference type="Proteomes" id="UP000245609"/>
    </source>
</evidence>
<keyword evidence="5" id="KW-1185">Reference proteome</keyword>
<dbReference type="GO" id="GO:0005509">
    <property type="term" value="F:calcium ion binding"/>
    <property type="evidence" value="ECO:0007669"/>
    <property type="project" value="InterPro"/>
</dbReference>
<dbReference type="SMART" id="SM00054">
    <property type="entry name" value="EFh"/>
    <property type="match status" value="2"/>
</dbReference>
<dbReference type="PROSITE" id="PS50222">
    <property type="entry name" value="EF_HAND_2"/>
    <property type="match status" value="2"/>
</dbReference>
<dbReference type="PANTHER" id="PTHR23049">
    <property type="entry name" value="MYOSIN REGULATORY LIGHT CHAIN 2"/>
    <property type="match status" value="1"/>
</dbReference>
<dbReference type="Gene3D" id="1.10.238.10">
    <property type="entry name" value="EF-hand"/>
    <property type="match status" value="2"/>
</dbReference>
<protein>
    <recommendedName>
        <fullName evidence="3">EF-hand domain-containing protein</fullName>
    </recommendedName>
</protein>
<dbReference type="AlphaFoldDB" id="A0A2T9ZIX5"/>
<accession>A0A2T9ZIX5</accession>
<dbReference type="OrthoDB" id="429467at2759"/>
<comment type="caution">
    <text evidence="4">The sequence shown here is derived from an EMBL/GenBank/DDBJ whole genome shotgun (WGS) entry which is preliminary data.</text>
</comment>
<dbReference type="STRING" id="133381.A0A2T9ZIX5"/>
<gene>
    <name evidence="4" type="ORF">BB560_000955</name>
</gene>
<dbReference type="Proteomes" id="UP000245609">
    <property type="component" value="Unassembled WGS sequence"/>
</dbReference>